<evidence type="ECO:0000313" key="2">
    <source>
        <dbReference type="EMBL" id="ROR66913.1"/>
    </source>
</evidence>
<accession>A0A3N2AV52</accession>
<evidence type="ECO:0000256" key="1">
    <source>
        <dbReference type="SAM" id="Phobius"/>
    </source>
</evidence>
<comment type="caution">
    <text evidence="2">The sequence shown here is derived from an EMBL/GenBank/DDBJ whole genome shotgun (WGS) entry which is preliminary data.</text>
</comment>
<dbReference type="Proteomes" id="UP000275456">
    <property type="component" value="Unassembled WGS sequence"/>
</dbReference>
<proteinExistence type="predicted"/>
<dbReference type="EMBL" id="RKHJ01000001">
    <property type="protein sequence ID" value="ROR66913.1"/>
    <property type="molecule type" value="Genomic_DNA"/>
</dbReference>
<reference evidence="2 3" key="1">
    <citation type="submission" date="2018-11" db="EMBL/GenBank/DDBJ databases">
        <title>Sequencing the genomes of 1000 actinobacteria strains.</title>
        <authorList>
            <person name="Klenk H.-P."/>
        </authorList>
    </citation>
    <scope>NUCLEOTIDE SEQUENCE [LARGE SCALE GENOMIC DNA]</scope>
    <source>
        <strain evidence="2 3">DSM 9580</strain>
    </source>
</reference>
<organism evidence="2 3">
    <name type="scientific">Agrococcus jenensis</name>
    <dbReference type="NCBI Taxonomy" id="46353"/>
    <lineage>
        <taxon>Bacteria</taxon>
        <taxon>Bacillati</taxon>
        <taxon>Actinomycetota</taxon>
        <taxon>Actinomycetes</taxon>
        <taxon>Micrococcales</taxon>
        <taxon>Microbacteriaceae</taxon>
        <taxon>Agrococcus</taxon>
    </lineage>
</organism>
<dbReference type="OrthoDB" id="5126001at2"/>
<keyword evidence="1" id="KW-1133">Transmembrane helix</keyword>
<keyword evidence="3" id="KW-1185">Reference proteome</keyword>
<feature type="transmembrane region" description="Helical" evidence="1">
    <location>
        <begin position="39"/>
        <end position="56"/>
    </location>
</feature>
<dbReference type="AlphaFoldDB" id="A0A3N2AV52"/>
<evidence type="ECO:0000313" key="3">
    <source>
        <dbReference type="Proteomes" id="UP000275456"/>
    </source>
</evidence>
<sequence length="251" mass="26277">MDAAPKPYRAIKAVLFAFGTIALASGATAVFVSSNDAGSAALVVVGAALLAFGVLLERIVSLRAGPVELQLELVRTQAEIAAAVERGDSDRAARLSERATALVASLSPLAAEYERVRSLRPGSREHPQALDERAVEAARRRAAADDVAPETIELLFDTPGAGNRLTALALIQGRPEAASLPVLERAILHAASDVEQLQALRSAEAAVGSAALDPARRAQLIATVDEAVRIGRIRGDDSDRMRIAKRIAGLA</sequence>
<gene>
    <name evidence="2" type="ORF">EDD26_2308</name>
</gene>
<keyword evidence="1" id="KW-0812">Transmembrane</keyword>
<protein>
    <submittedName>
        <fullName evidence="2">Uncharacterized protein</fullName>
    </submittedName>
</protein>
<keyword evidence="1" id="KW-0472">Membrane</keyword>
<name>A0A3N2AV52_9MICO</name>
<dbReference type="RefSeq" id="WP_123697846.1">
    <property type="nucleotide sequence ID" value="NZ_RKHJ01000001.1"/>
</dbReference>